<feature type="transmembrane region" description="Helical" evidence="1">
    <location>
        <begin position="86"/>
        <end position="109"/>
    </location>
</feature>
<dbReference type="GeneID" id="57145451"/>
<evidence type="ECO:0000313" key="2">
    <source>
        <dbReference type="EMBL" id="GEB46822.1"/>
    </source>
</evidence>
<name>A0A4Y3QNW9_MICTE</name>
<dbReference type="OrthoDB" id="5076722at2"/>
<evidence type="ECO:0000313" key="3">
    <source>
        <dbReference type="Proteomes" id="UP000319525"/>
    </source>
</evidence>
<evidence type="ECO:0000256" key="1">
    <source>
        <dbReference type="SAM" id="Phobius"/>
    </source>
</evidence>
<reference evidence="2 3" key="1">
    <citation type="submission" date="2019-06" db="EMBL/GenBank/DDBJ databases">
        <title>Whole genome shotgun sequence of Microbacterium testaceum NBRC 12675.</title>
        <authorList>
            <person name="Hosoyama A."/>
            <person name="Uohara A."/>
            <person name="Ohji S."/>
            <person name="Ichikawa N."/>
        </authorList>
    </citation>
    <scope>NUCLEOTIDE SEQUENCE [LARGE SCALE GENOMIC DNA]</scope>
    <source>
        <strain evidence="2 3">NBRC 12675</strain>
    </source>
</reference>
<accession>A0A4Y3QNW9</accession>
<keyword evidence="1" id="KW-1133">Transmembrane helix</keyword>
<dbReference type="EMBL" id="BJML01000010">
    <property type="protein sequence ID" value="GEB46822.1"/>
    <property type="molecule type" value="Genomic_DNA"/>
</dbReference>
<keyword evidence="1" id="KW-0472">Membrane</keyword>
<protein>
    <submittedName>
        <fullName evidence="2">Uncharacterized protein</fullName>
    </submittedName>
</protein>
<organism evidence="2 3">
    <name type="scientific">Microbacterium testaceum</name>
    <name type="common">Aureobacterium testaceum</name>
    <name type="synonym">Brevibacterium testaceum</name>
    <dbReference type="NCBI Taxonomy" id="2033"/>
    <lineage>
        <taxon>Bacteria</taxon>
        <taxon>Bacillati</taxon>
        <taxon>Actinomycetota</taxon>
        <taxon>Actinomycetes</taxon>
        <taxon>Micrococcales</taxon>
        <taxon>Microbacteriaceae</taxon>
        <taxon>Microbacterium</taxon>
    </lineage>
</organism>
<comment type="caution">
    <text evidence="2">The sequence shown here is derived from an EMBL/GenBank/DDBJ whole genome shotgun (WGS) entry which is preliminary data.</text>
</comment>
<keyword evidence="1" id="KW-0812">Transmembrane</keyword>
<dbReference type="Proteomes" id="UP000319525">
    <property type="component" value="Unassembled WGS sequence"/>
</dbReference>
<dbReference type="RefSeq" id="WP_141378082.1">
    <property type="nucleotide sequence ID" value="NZ_BJML01000010.1"/>
</dbReference>
<dbReference type="AlphaFoldDB" id="A0A4Y3QNW9"/>
<gene>
    <name evidence="2" type="ORF">MTE01_27670</name>
</gene>
<proteinExistence type="predicted"/>
<sequence>MTARINEHGWTPLDGALPETLDADKIYVIPTRAAGQTAEGAKPELYYTDNVRYLPKAARAQGLPLEFSQPEGERHYLQEFSIDPEMWSLGLAMLTIASDWLILAVSLFISQRADNQGWTNEEAHELPLRVYVAETETGRDIELEGSGTDVIEALKVLQAEAKKREQGESRD</sequence>